<comment type="caution">
    <text evidence="1">The sequence shown here is derived from an EMBL/GenBank/DDBJ whole genome shotgun (WGS) entry which is preliminary data.</text>
</comment>
<accession>A0A5C3FIR1</accession>
<evidence type="ECO:0000313" key="1">
    <source>
        <dbReference type="EMBL" id="SPO44218.1"/>
    </source>
</evidence>
<organism evidence="1 2">
    <name type="scientific">Pseudozyma antarctica</name>
    <name type="common">Yeast</name>
    <name type="synonym">Candida antarctica</name>
    <dbReference type="NCBI Taxonomy" id="84753"/>
    <lineage>
        <taxon>Eukaryota</taxon>
        <taxon>Fungi</taxon>
        <taxon>Dikarya</taxon>
        <taxon>Basidiomycota</taxon>
        <taxon>Ustilaginomycotina</taxon>
        <taxon>Ustilaginomycetes</taxon>
        <taxon>Ustilaginales</taxon>
        <taxon>Ustilaginaceae</taxon>
        <taxon>Moesziomyces</taxon>
    </lineage>
</organism>
<dbReference type="Proteomes" id="UP000325008">
    <property type="component" value="Unassembled WGS sequence"/>
</dbReference>
<sequence>MPRRSDHVGRGATLSAVTSQPTRFRLVRDNTFVIMWWSADPSIWSSNNLVASSMPPWLGLELGDFSSQANVNIPCESRAPQARSHSLLMVTIASPSEPLLSQVTTCWRERHGCALRGGIG</sequence>
<dbReference type="EMBL" id="OOIQ01000003">
    <property type="protein sequence ID" value="SPO44218.1"/>
    <property type="molecule type" value="Genomic_DNA"/>
</dbReference>
<name>A0A5C3FIR1_PSEA2</name>
<keyword evidence="2" id="KW-1185">Reference proteome</keyword>
<dbReference type="AlphaFoldDB" id="A0A5C3FIR1"/>
<proteinExistence type="predicted"/>
<evidence type="ECO:0000313" key="2">
    <source>
        <dbReference type="Proteomes" id="UP000325008"/>
    </source>
</evidence>
<protein>
    <submittedName>
        <fullName evidence="1">Uncharacterized protein</fullName>
    </submittedName>
</protein>
<gene>
    <name evidence="1" type="ORF">PSANT_01903</name>
</gene>
<reference evidence="1" key="1">
    <citation type="submission" date="2018-03" db="EMBL/GenBank/DDBJ databases">
        <authorList>
            <person name="Guldener U."/>
        </authorList>
    </citation>
    <scope>NUCLEOTIDE SEQUENCE [LARGE SCALE GENOMIC DNA]</scope>
    <source>
        <strain evidence="1">ATCC34888</strain>
    </source>
</reference>